<feature type="transmembrane region" description="Helical" evidence="1">
    <location>
        <begin position="175"/>
        <end position="202"/>
    </location>
</feature>
<dbReference type="PIRSF" id="PIRSF007138">
    <property type="entry name" value="FIG1"/>
    <property type="match status" value="1"/>
</dbReference>
<dbReference type="OMA" id="YFGICVN"/>
<sequence length="263" mass="28657">MFCAGVISKLPRFFILVFLVINIFLATFIFMGCINKSASFSNVYLVEYSYNQDSVFFDAIKSSFKQSNATDLAYLKARSGFFGACATVSNATECVSRGNLTALEDMFPSLSITQSGTNSSALGLIQLATQFTGDIVHPSLPVVTLVLDVLVFVFVLWSIFAFIPGATQAGIMMMWTSICAFLTWSVCTIWFHVSTLVGTIFIESSSAGAVTSAVGGRIKGMIWTTFTFQLLIGLLAVWTTHKSSIQKAKKEADYEARAYAVKA</sequence>
<dbReference type="STRING" id="284591.Q6CH13"/>
<keyword evidence="3" id="KW-1185">Reference proteome</keyword>
<gene>
    <name evidence="2" type="ORF">YALI0_A14069g</name>
</gene>
<keyword evidence="1" id="KW-0472">Membrane</keyword>
<name>Q6CH13_YARLI</name>
<organism evidence="2 3">
    <name type="scientific">Yarrowia lipolytica (strain CLIB 122 / E 150)</name>
    <name type="common">Yeast</name>
    <name type="synonym">Candida lipolytica</name>
    <dbReference type="NCBI Taxonomy" id="284591"/>
    <lineage>
        <taxon>Eukaryota</taxon>
        <taxon>Fungi</taxon>
        <taxon>Dikarya</taxon>
        <taxon>Ascomycota</taxon>
        <taxon>Saccharomycotina</taxon>
        <taxon>Dipodascomycetes</taxon>
        <taxon>Dipodascales</taxon>
        <taxon>Dipodascales incertae sedis</taxon>
        <taxon>Yarrowia</taxon>
    </lineage>
</organism>
<dbReference type="KEGG" id="yli:2906468"/>
<dbReference type="Pfam" id="PF12351">
    <property type="entry name" value="Fig1"/>
    <property type="match status" value="1"/>
</dbReference>
<dbReference type="AlphaFoldDB" id="Q6CH13"/>
<dbReference type="OrthoDB" id="4089394at2759"/>
<dbReference type="PANTHER" id="PTHR28092">
    <property type="entry name" value="FACTOR-INDUCED GENE 1 PROTEIN"/>
    <property type="match status" value="1"/>
</dbReference>
<keyword evidence="1" id="KW-1133">Transmembrane helix</keyword>
<evidence type="ECO:0000256" key="1">
    <source>
        <dbReference type="SAM" id="Phobius"/>
    </source>
</evidence>
<dbReference type="HOGENOM" id="CLU_075335_1_1_1"/>
<dbReference type="PANTHER" id="PTHR28092:SF1">
    <property type="entry name" value="FACTOR-INDUCED GENE 1 PROTEIN"/>
    <property type="match status" value="1"/>
</dbReference>
<dbReference type="InterPro" id="IPR033481">
    <property type="entry name" value="Dni1/Fig1"/>
</dbReference>
<dbReference type="GO" id="GO:0016020">
    <property type="term" value="C:membrane"/>
    <property type="evidence" value="ECO:0007669"/>
    <property type="project" value="InterPro"/>
</dbReference>
<feature type="transmembrane region" description="Helical" evidence="1">
    <location>
        <begin position="142"/>
        <end position="163"/>
    </location>
</feature>
<dbReference type="GO" id="GO:0000747">
    <property type="term" value="P:conjugation with cellular fusion"/>
    <property type="evidence" value="ECO:0000318"/>
    <property type="project" value="GO_Central"/>
</dbReference>
<dbReference type="InParanoid" id="Q6CH13"/>
<dbReference type="Proteomes" id="UP000001300">
    <property type="component" value="Chromosome A"/>
</dbReference>
<protein>
    <submittedName>
        <fullName evidence="2">YALI0A14069p</fullName>
    </submittedName>
</protein>
<dbReference type="EMBL" id="CR382127">
    <property type="protein sequence ID" value="CAG83978.1"/>
    <property type="molecule type" value="Genomic_DNA"/>
</dbReference>
<evidence type="ECO:0000313" key="2">
    <source>
        <dbReference type="EMBL" id="CAG83978.1"/>
    </source>
</evidence>
<reference evidence="2 3" key="1">
    <citation type="journal article" date="2004" name="Nature">
        <title>Genome evolution in yeasts.</title>
        <authorList>
            <consortium name="Genolevures"/>
            <person name="Dujon B."/>
            <person name="Sherman D."/>
            <person name="Fischer G."/>
            <person name="Durrens P."/>
            <person name="Casaregola S."/>
            <person name="Lafontaine I."/>
            <person name="de Montigny J."/>
            <person name="Marck C."/>
            <person name="Neuveglise C."/>
            <person name="Talla E."/>
            <person name="Goffard N."/>
            <person name="Frangeul L."/>
            <person name="Aigle M."/>
            <person name="Anthouard V."/>
            <person name="Babour A."/>
            <person name="Barbe V."/>
            <person name="Barnay S."/>
            <person name="Blanchin S."/>
            <person name="Beckerich J.M."/>
            <person name="Beyne E."/>
            <person name="Bleykasten C."/>
            <person name="Boisrame A."/>
            <person name="Boyer J."/>
            <person name="Cattolico L."/>
            <person name="Confanioleri F."/>
            <person name="de Daruvar A."/>
            <person name="Despons L."/>
            <person name="Fabre E."/>
            <person name="Fairhead C."/>
            <person name="Ferry-Dumazet H."/>
            <person name="Groppi A."/>
            <person name="Hantraye F."/>
            <person name="Hennequin C."/>
            <person name="Jauniaux N."/>
            <person name="Joyet P."/>
            <person name="Kachouri R."/>
            <person name="Kerrest A."/>
            <person name="Koszul R."/>
            <person name="Lemaire M."/>
            <person name="Lesur I."/>
            <person name="Ma L."/>
            <person name="Muller H."/>
            <person name="Nicaud J.M."/>
            <person name="Nikolski M."/>
            <person name="Oztas S."/>
            <person name="Ozier-Kalogeropoulos O."/>
            <person name="Pellenz S."/>
            <person name="Potier S."/>
            <person name="Richard G.F."/>
            <person name="Straub M.L."/>
            <person name="Suleau A."/>
            <person name="Swennene D."/>
            <person name="Tekaia F."/>
            <person name="Wesolowski-Louvel M."/>
            <person name="Westhof E."/>
            <person name="Wirth B."/>
            <person name="Zeniou-Meyer M."/>
            <person name="Zivanovic I."/>
            <person name="Bolotin-Fukuhara M."/>
            <person name="Thierry A."/>
            <person name="Bouchier C."/>
            <person name="Caudron B."/>
            <person name="Scarpelli C."/>
            <person name="Gaillardin C."/>
            <person name="Weissenbach J."/>
            <person name="Wincker P."/>
            <person name="Souciet J.L."/>
        </authorList>
    </citation>
    <scope>NUCLEOTIDE SEQUENCE [LARGE SCALE GENOMIC DNA]</scope>
    <source>
        <strain evidence="3">CLIB 122 / E 150</strain>
    </source>
</reference>
<evidence type="ECO:0000313" key="3">
    <source>
        <dbReference type="Proteomes" id="UP000001300"/>
    </source>
</evidence>
<feature type="transmembrane region" description="Helical" evidence="1">
    <location>
        <begin position="12"/>
        <end position="31"/>
    </location>
</feature>
<dbReference type="GO" id="GO:0043332">
    <property type="term" value="C:mating projection tip"/>
    <property type="evidence" value="ECO:0000318"/>
    <property type="project" value="GO_Central"/>
</dbReference>
<keyword evidence="1" id="KW-0812">Transmembrane</keyword>
<accession>Q6CH13</accession>
<dbReference type="VEuPathDB" id="FungiDB:YALI0_A14069g"/>
<proteinExistence type="predicted"/>
<dbReference type="FunCoup" id="Q6CH13">
    <property type="interactions" value="19"/>
</dbReference>
<dbReference type="InterPro" id="IPR016509">
    <property type="entry name" value="Fig1"/>
</dbReference>
<feature type="transmembrane region" description="Helical" evidence="1">
    <location>
        <begin position="222"/>
        <end position="240"/>
    </location>
</feature>